<dbReference type="EMBL" id="AMFJ01036178">
    <property type="protein sequence ID" value="EKD24686.1"/>
    <property type="molecule type" value="Genomic_DNA"/>
</dbReference>
<proteinExistence type="predicted"/>
<dbReference type="AlphaFoldDB" id="K1XHH7"/>
<protein>
    <recommendedName>
        <fullName evidence="3">ATP-binding protein</fullName>
    </recommendedName>
</protein>
<reference evidence="2" key="1">
    <citation type="journal article" date="2012" name="Science">
        <title>Fermentation, hydrogen, and sulfur metabolism in multiple uncultivated bacterial phyla.</title>
        <authorList>
            <person name="Wrighton K.C."/>
            <person name="Thomas B.C."/>
            <person name="Sharon I."/>
            <person name="Miller C.S."/>
            <person name="Castelle C.J."/>
            <person name="VerBerkmoes N.C."/>
            <person name="Wilkins M.J."/>
            <person name="Hettich R.L."/>
            <person name="Lipton M.S."/>
            <person name="Williams K.H."/>
            <person name="Long P.E."/>
            <person name="Banfield J.F."/>
        </authorList>
    </citation>
    <scope>NUCLEOTIDE SEQUENCE [LARGE SCALE GENOMIC DNA]</scope>
</reference>
<organism evidence="2">
    <name type="scientific">uncultured bacterium</name>
    <name type="common">gcode 4</name>
    <dbReference type="NCBI Taxonomy" id="1234023"/>
    <lineage>
        <taxon>Bacteria</taxon>
        <taxon>environmental samples</taxon>
    </lineage>
</organism>
<dbReference type="SUPFAM" id="SSF52540">
    <property type="entry name" value="P-loop containing nucleoside triphosphate hydrolases"/>
    <property type="match status" value="1"/>
</dbReference>
<comment type="caution">
    <text evidence="2">The sequence shown here is derived from an EMBL/GenBank/DDBJ whole genome shotgun (WGS) entry which is preliminary data.</text>
</comment>
<feature type="region of interest" description="Disordered" evidence="1">
    <location>
        <begin position="124"/>
        <end position="157"/>
    </location>
</feature>
<dbReference type="Pfam" id="PF13671">
    <property type="entry name" value="AAA_33"/>
    <property type="match status" value="1"/>
</dbReference>
<sequence>MAKVYIMSGLPFSGKSTLSKSLSKYLDIPRISFDETWLEIEKERGSIPGSDAIEQWRYVCKVCEDKTKQYLENGTSVVYDNLGSSKKHREEIKELASESKAESKIIYVDVSKDEVTKRREKNLNTKERHQVSDENFDTALKQFEPPSEGETYLAYNPNEEVSDWLDREFGNRSKLERE</sequence>
<dbReference type="Gene3D" id="3.40.50.300">
    <property type="entry name" value="P-loop containing nucleotide triphosphate hydrolases"/>
    <property type="match status" value="1"/>
</dbReference>
<dbReference type="PANTHER" id="PTHR37807:SF3">
    <property type="entry name" value="OS07G0160300 PROTEIN"/>
    <property type="match status" value="1"/>
</dbReference>
<gene>
    <name evidence="2" type="ORF">ACD_80C00171G0001</name>
</gene>
<evidence type="ECO:0000313" key="2">
    <source>
        <dbReference type="EMBL" id="EKD24686.1"/>
    </source>
</evidence>
<evidence type="ECO:0008006" key="3">
    <source>
        <dbReference type="Google" id="ProtNLM"/>
    </source>
</evidence>
<accession>K1XHH7</accession>
<dbReference type="InterPro" id="IPR027417">
    <property type="entry name" value="P-loop_NTPase"/>
</dbReference>
<name>K1XHH7_9BACT</name>
<dbReference type="PANTHER" id="PTHR37807">
    <property type="entry name" value="OS07G0160300 PROTEIN"/>
    <property type="match status" value="1"/>
</dbReference>
<evidence type="ECO:0000256" key="1">
    <source>
        <dbReference type="SAM" id="MobiDB-lite"/>
    </source>
</evidence>